<evidence type="ECO:0000256" key="2">
    <source>
        <dbReference type="SAM" id="SignalP"/>
    </source>
</evidence>
<keyword evidence="1" id="KW-0472">Membrane</keyword>
<keyword evidence="1" id="KW-0812">Transmembrane</keyword>
<gene>
    <name evidence="3" type="ORF">C5O25_03300</name>
</gene>
<comment type="caution">
    <text evidence="3">The sequence shown here is derived from an EMBL/GenBank/DDBJ whole genome shotgun (WGS) entry which is preliminary data.</text>
</comment>
<accession>A0A2V1IUK7</accession>
<keyword evidence="2" id="KW-0732">Signal</keyword>
<dbReference type="GeneID" id="93425465"/>
<dbReference type="EMBL" id="PUBV01000005">
    <property type="protein sequence ID" value="PWB08568.1"/>
    <property type="molecule type" value="Genomic_DNA"/>
</dbReference>
<dbReference type="RefSeq" id="WP_107035315.1">
    <property type="nucleotide sequence ID" value="NZ_CAPWYF010000001.1"/>
</dbReference>
<protein>
    <submittedName>
        <fullName evidence="3">Uncharacterized protein</fullName>
    </submittedName>
</protein>
<reference evidence="4" key="1">
    <citation type="submission" date="2018-02" db="EMBL/GenBank/DDBJ databases">
        <authorList>
            <person name="Clavel T."/>
            <person name="Strowig T."/>
        </authorList>
    </citation>
    <scope>NUCLEOTIDE SEQUENCE [LARGE SCALE GENOMIC DNA]</scope>
    <source>
        <strain evidence="4">DSM 100764</strain>
    </source>
</reference>
<feature type="transmembrane region" description="Helical" evidence="1">
    <location>
        <begin position="174"/>
        <end position="196"/>
    </location>
</feature>
<dbReference type="Proteomes" id="UP000244925">
    <property type="component" value="Unassembled WGS sequence"/>
</dbReference>
<keyword evidence="1" id="KW-1133">Transmembrane helix</keyword>
<feature type="signal peptide" evidence="2">
    <location>
        <begin position="1"/>
        <end position="23"/>
    </location>
</feature>
<evidence type="ECO:0000256" key="1">
    <source>
        <dbReference type="SAM" id="Phobius"/>
    </source>
</evidence>
<dbReference type="PROSITE" id="PS51257">
    <property type="entry name" value="PROKAR_LIPOPROTEIN"/>
    <property type="match status" value="1"/>
</dbReference>
<feature type="chain" id="PRO_5015884700" evidence="2">
    <location>
        <begin position="24"/>
        <end position="206"/>
    </location>
</feature>
<evidence type="ECO:0000313" key="3">
    <source>
        <dbReference type="EMBL" id="PWB08568.1"/>
    </source>
</evidence>
<dbReference type="AlphaFoldDB" id="A0A2V1IUK7"/>
<organism evidence="3 4">
    <name type="scientific">Paramuribaculum intestinale</name>
    <dbReference type="NCBI Taxonomy" id="2094151"/>
    <lineage>
        <taxon>Bacteria</taxon>
        <taxon>Pseudomonadati</taxon>
        <taxon>Bacteroidota</taxon>
        <taxon>Bacteroidia</taxon>
        <taxon>Bacteroidales</taxon>
        <taxon>Muribaculaceae</taxon>
        <taxon>Paramuribaculum</taxon>
    </lineage>
</organism>
<sequence length="206" mass="21929">MTRIAIFLIAAVAFFLSGCSTTRKTTATKTQAEAQLTATTAGQQHTEATGQTAIITNVQTDEKKNVVIDFAKVEFYPGEVPTLPSDSTAPDWLNAIVPGGSIEDGTKAKPPNVKSITTGRAVINGEKNESRATEATAQATATEDTAIKADVSAAQQEATETKTEEKPKFAIWDWLYLIVVGGFSAYALFYGVKTIIKIHNAAKKGS</sequence>
<evidence type="ECO:0000313" key="4">
    <source>
        <dbReference type="Proteomes" id="UP000244925"/>
    </source>
</evidence>
<keyword evidence="4" id="KW-1185">Reference proteome</keyword>
<name>A0A2V1IUK7_9BACT</name>
<proteinExistence type="predicted"/>